<dbReference type="InterPro" id="IPR006311">
    <property type="entry name" value="TAT_signal"/>
</dbReference>
<evidence type="ECO:0000256" key="1">
    <source>
        <dbReference type="ARBA" id="ARBA00009717"/>
    </source>
</evidence>
<name>A0A2A7SGU5_BURGA</name>
<dbReference type="Proteomes" id="UP000220629">
    <property type="component" value="Unassembled WGS sequence"/>
</dbReference>
<reference evidence="6" key="1">
    <citation type="submission" date="2017-09" db="EMBL/GenBank/DDBJ databases">
        <title>FDA dAtabase for Regulatory Grade micrObial Sequences (FDA-ARGOS): Supporting development and validation of Infectious Disease Dx tests.</title>
        <authorList>
            <person name="Minogue T."/>
            <person name="Wolcott M."/>
            <person name="Wasieloski L."/>
            <person name="Aguilar W."/>
            <person name="Moore D."/>
            <person name="Tallon L."/>
            <person name="Sadzewicz L."/>
            <person name="Ott S."/>
            <person name="Zhao X."/>
            <person name="Nagaraj S."/>
            <person name="Vavikolanu K."/>
            <person name="Aluvathingal J."/>
            <person name="Nadendla S."/>
            <person name="Sichtig H."/>
        </authorList>
    </citation>
    <scope>NUCLEOTIDE SEQUENCE [LARGE SCALE GENOMIC DNA]</scope>
    <source>
        <strain evidence="6">FDAARGOS_390</strain>
    </source>
</reference>
<dbReference type="Pfam" id="PF05506">
    <property type="entry name" value="PLipase_C_C"/>
    <property type="match status" value="2"/>
</dbReference>
<dbReference type="PROSITE" id="PS51318">
    <property type="entry name" value="TAT"/>
    <property type="match status" value="1"/>
</dbReference>
<dbReference type="EMBL" id="PDDY01000001">
    <property type="protein sequence ID" value="PEH42914.1"/>
    <property type="molecule type" value="Genomic_DNA"/>
</dbReference>
<dbReference type="RefSeq" id="WP_098152775.1">
    <property type="nucleotide sequence ID" value="NZ_CADEQH010000005.1"/>
</dbReference>
<evidence type="ECO:0000256" key="3">
    <source>
        <dbReference type="ARBA" id="ARBA00022801"/>
    </source>
</evidence>
<dbReference type="PANTHER" id="PTHR31956:SF1">
    <property type="entry name" value="NON-SPECIFIC PHOSPHOLIPASE C1"/>
    <property type="match status" value="1"/>
</dbReference>
<evidence type="ECO:0000313" key="6">
    <source>
        <dbReference type="Proteomes" id="UP000220629"/>
    </source>
</evidence>
<dbReference type="InterPro" id="IPR017850">
    <property type="entry name" value="Alkaline_phosphatase_core_sf"/>
</dbReference>
<dbReference type="Gene3D" id="3.40.720.10">
    <property type="entry name" value="Alkaline Phosphatase, subunit A"/>
    <property type="match status" value="2"/>
</dbReference>
<gene>
    <name evidence="5" type="ORF">CRM94_12560</name>
</gene>
<dbReference type="SUPFAM" id="SSF53649">
    <property type="entry name" value="Alkaline phosphatase-like"/>
    <property type="match status" value="1"/>
</dbReference>
<sequence>MSTYNRRRFLQTAASTAGAAAALTVFPDAIRKALAIPAASGTGSIQDVQHIVVLMQENRSFDHYFGHLRGVRGYNDRFPIPLASGQPVWFQPSKANPQTPVLPFRYNVNKISECLGDLDHSWYPTHNAINNGRMDAWPANKSDLTMGYHVREDIPFHYALADAFTICDHYFCSMPGPTHPNRTYLMTGMVDPTGKQGGPLLDNNDAVDNDLPPKWDLLTWTTYPERLQAAGISWQLYQQGVNGNDPVNGNYGTNMLPNFANFINAPAGSALQTRGNAVRTLVDLKNDVLANQLPQVSWLCPPAIYSEHPSYTPAYGATYIAQILDALTANPDVWSKTAFFLMYDENDGFFDHLAPPQPPTNRAQGLSTVDVSAEIHNVVNPLRGGSYTADNLPYGMGPRVPMIVISPWTKGGYVNSQVFDHTSVIRFIEQRFGVMEPNISPWRRAVSGDLLSCFDFSTPDAAFPTLPNTSNYQAMSDASCQNPKAVVPAVPSPSSIKAQEAGVRAARALPYELHANGRELTKDNEFQINFSNTGKVGASFYVYSTNRGDGPWRYTVEAGKSIADTFNLAGTDGVYNFLVYGPNGFVRQFVGAIPQDRKTRNKSAKPVVMVGYDAANGNVMLKISNKGAKAVKLSVTDNAYGAQTRHFSIPSEGFVEEVWTLKHSHQWYDLTVSDGAAFAWRAAGHVENGKSSFSDPAATQVVTELPSSITSSPTAIAMQDLDLPDRLDA</sequence>
<proteinExistence type="inferred from homology"/>
<dbReference type="InterPro" id="IPR008475">
    <property type="entry name" value="PLipase_C_C"/>
</dbReference>
<evidence type="ECO:0000256" key="2">
    <source>
        <dbReference type="ARBA" id="ARBA00012018"/>
    </source>
</evidence>
<keyword evidence="3" id="KW-0378">Hydrolase</keyword>
<feature type="domain" description="Bacterial phospholipase C C-terminal" evidence="4">
    <location>
        <begin position="506"/>
        <end position="591"/>
    </location>
</feature>
<dbReference type="GO" id="GO:0016042">
    <property type="term" value="P:lipid catabolic process"/>
    <property type="evidence" value="ECO:0007669"/>
    <property type="project" value="InterPro"/>
</dbReference>
<dbReference type="PANTHER" id="PTHR31956">
    <property type="entry name" value="NON-SPECIFIC PHOSPHOLIPASE C4-RELATED"/>
    <property type="match status" value="1"/>
</dbReference>
<organism evidence="5 6">
    <name type="scientific">Burkholderia gladioli</name>
    <name type="common">Pseudomonas marginata</name>
    <name type="synonym">Phytomonas marginata</name>
    <dbReference type="NCBI Taxonomy" id="28095"/>
    <lineage>
        <taxon>Bacteria</taxon>
        <taxon>Pseudomonadati</taxon>
        <taxon>Pseudomonadota</taxon>
        <taxon>Betaproteobacteria</taxon>
        <taxon>Burkholderiales</taxon>
        <taxon>Burkholderiaceae</taxon>
        <taxon>Burkholderia</taxon>
    </lineage>
</organism>
<dbReference type="CDD" id="cd16014">
    <property type="entry name" value="PLC"/>
    <property type="match status" value="1"/>
</dbReference>
<dbReference type="InterPro" id="IPR007312">
    <property type="entry name" value="Phosphoesterase"/>
</dbReference>
<accession>A0A2A7SGU5</accession>
<feature type="domain" description="Bacterial phospholipase C C-terminal" evidence="4">
    <location>
        <begin position="607"/>
        <end position="685"/>
    </location>
</feature>
<dbReference type="GO" id="GO:0034480">
    <property type="term" value="F:phosphatidylcholine phospholipase C activity"/>
    <property type="evidence" value="ECO:0007669"/>
    <property type="project" value="UniProtKB-EC"/>
</dbReference>
<comment type="similarity">
    <text evidence="1">Belongs to the bacterial phospholipase C family.</text>
</comment>
<dbReference type="InterPro" id="IPR017767">
    <property type="entry name" value="PC-PLC"/>
</dbReference>
<dbReference type="NCBIfam" id="TIGR03396">
    <property type="entry name" value="PC_PLC"/>
    <property type="match status" value="1"/>
</dbReference>
<dbReference type="EC" id="3.1.4.3" evidence="2"/>
<protein>
    <recommendedName>
        <fullName evidence="2">phospholipase C</fullName>
        <ecNumber evidence="2">3.1.4.3</ecNumber>
    </recommendedName>
</protein>
<evidence type="ECO:0000313" key="5">
    <source>
        <dbReference type="EMBL" id="PEH42914.1"/>
    </source>
</evidence>
<dbReference type="Pfam" id="PF04185">
    <property type="entry name" value="Phosphoesterase"/>
    <property type="match status" value="1"/>
</dbReference>
<evidence type="ECO:0000259" key="4">
    <source>
        <dbReference type="Pfam" id="PF05506"/>
    </source>
</evidence>
<comment type="caution">
    <text evidence="5">The sequence shown here is derived from an EMBL/GenBank/DDBJ whole genome shotgun (WGS) entry which is preliminary data.</text>
</comment>
<dbReference type="AlphaFoldDB" id="A0A2A7SGU5"/>